<feature type="domain" description="Tryptophan synthase beta chain-like PALP" evidence="3">
    <location>
        <begin position="13"/>
        <end position="298"/>
    </location>
</feature>
<gene>
    <name evidence="4" type="ORF">WMW72_27330</name>
</gene>
<dbReference type="EC" id="2.5.1.-" evidence="4"/>
<dbReference type="Gene3D" id="3.40.50.1100">
    <property type="match status" value="2"/>
</dbReference>
<dbReference type="InterPro" id="IPR050214">
    <property type="entry name" value="Cys_Synth/Cystath_Beta-Synth"/>
</dbReference>
<dbReference type="Pfam" id="PF00291">
    <property type="entry name" value="PALP"/>
    <property type="match status" value="1"/>
</dbReference>
<reference evidence="4 5" key="1">
    <citation type="submission" date="2024-04" db="EMBL/GenBank/DDBJ databases">
        <title>draft genome sequnece of Paenibacillus filicis.</title>
        <authorList>
            <person name="Kim D.-U."/>
        </authorList>
    </citation>
    <scope>NUCLEOTIDE SEQUENCE [LARGE SCALE GENOMIC DNA]</scope>
    <source>
        <strain evidence="4 5">KACC14197</strain>
    </source>
</reference>
<keyword evidence="4" id="KW-0808">Transferase</keyword>
<organism evidence="4 5">
    <name type="scientific">Paenibacillus filicis</name>
    <dbReference type="NCBI Taxonomy" id="669464"/>
    <lineage>
        <taxon>Bacteria</taxon>
        <taxon>Bacillati</taxon>
        <taxon>Bacillota</taxon>
        <taxon>Bacilli</taxon>
        <taxon>Bacillales</taxon>
        <taxon>Paenibacillaceae</taxon>
        <taxon>Paenibacillus</taxon>
    </lineage>
</organism>
<name>A0ABU9DSD4_9BACL</name>
<protein>
    <submittedName>
        <fullName evidence="4">Cysteine synthase family protein</fullName>
        <ecNumber evidence="4">2.5.1.-</ecNumber>
    </submittedName>
</protein>
<evidence type="ECO:0000256" key="2">
    <source>
        <dbReference type="ARBA" id="ARBA00022898"/>
    </source>
</evidence>
<accession>A0ABU9DSD4</accession>
<comment type="caution">
    <text evidence="4">The sequence shown here is derived from an EMBL/GenBank/DDBJ whole genome shotgun (WGS) entry which is preliminary data.</text>
</comment>
<evidence type="ECO:0000313" key="5">
    <source>
        <dbReference type="Proteomes" id="UP001469365"/>
    </source>
</evidence>
<evidence type="ECO:0000256" key="1">
    <source>
        <dbReference type="ARBA" id="ARBA00001933"/>
    </source>
</evidence>
<dbReference type="Proteomes" id="UP001469365">
    <property type="component" value="Unassembled WGS sequence"/>
</dbReference>
<comment type="cofactor">
    <cofactor evidence="1">
        <name>pyridoxal 5'-phosphate</name>
        <dbReference type="ChEBI" id="CHEBI:597326"/>
    </cofactor>
</comment>
<proteinExistence type="predicted"/>
<dbReference type="InterPro" id="IPR036052">
    <property type="entry name" value="TrpB-like_PALP_sf"/>
</dbReference>
<dbReference type="GO" id="GO:0016740">
    <property type="term" value="F:transferase activity"/>
    <property type="evidence" value="ECO:0007669"/>
    <property type="project" value="UniProtKB-KW"/>
</dbReference>
<dbReference type="SUPFAM" id="SSF53686">
    <property type="entry name" value="Tryptophan synthase beta subunit-like PLP-dependent enzymes"/>
    <property type="match status" value="1"/>
</dbReference>
<keyword evidence="2" id="KW-0663">Pyridoxal phosphate</keyword>
<keyword evidence="5" id="KW-1185">Reference proteome</keyword>
<dbReference type="CDD" id="cd01561">
    <property type="entry name" value="CBS_like"/>
    <property type="match status" value="1"/>
</dbReference>
<dbReference type="RefSeq" id="WP_341418758.1">
    <property type="nucleotide sequence ID" value="NZ_JBBPCC010000022.1"/>
</dbReference>
<dbReference type="EMBL" id="JBBPCC010000022">
    <property type="protein sequence ID" value="MEK8131624.1"/>
    <property type="molecule type" value="Genomic_DNA"/>
</dbReference>
<dbReference type="InterPro" id="IPR001926">
    <property type="entry name" value="TrpB-like_PALP"/>
</dbReference>
<evidence type="ECO:0000259" key="3">
    <source>
        <dbReference type="Pfam" id="PF00291"/>
    </source>
</evidence>
<sequence>MGNWNELNESLIDLIGKTPVVRIRHLTGEDDAALYVKLESFNPNSNSKDRTAYGIIREAERCGQLKPGGTIFEITSGNTGIGLAAIGAALGYKVVIYMGSHYNKERFDLLRAFGAKVVPFDKDEVDVDQLKEKLIKLQQITPNSLFSNQAANPANPSIHRETTAKEILEQTGGKLDAFVATSGTGGTITGVGERLKEAIPGVTIHLVEPENSRVVEGGEHGDHRIYGISPPKRPEVLNTEILDGIIHISDEDAWQTARDMAQKEGLLVGPSSGAAVWGAIKVARELGKGKTVLALAPDTGERYLSIGLYDEAHYQDDESLAAAELSNLLLL</sequence>
<evidence type="ECO:0000313" key="4">
    <source>
        <dbReference type="EMBL" id="MEK8131624.1"/>
    </source>
</evidence>
<dbReference type="PANTHER" id="PTHR10314">
    <property type="entry name" value="CYSTATHIONINE BETA-SYNTHASE"/>
    <property type="match status" value="1"/>
</dbReference>